<evidence type="ECO:0000313" key="15">
    <source>
        <dbReference type="EMBL" id="RHJ08013.1"/>
    </source>
</evidence>
<evidence type="ECO:0000313" key="11">
    <source>
        <dbReference type="EMBL" id="RGQ69795.1"/>
    </source>
</evidence>
<name>A0A2N5P388_MEDGN</name>
<evidence type="ECO:0000313" key="17">
    <source>
        <dbReference type="Proteomes" id="UP000283834"/>
    </source>
</evidence>
<dbReference type="Proteomes" id="UP001296580">
    <property type="component" value="Unassembled WGS sequence"/>
</dbReference>
<evidence type="ECO:0000259" key="5">
    <source>
        <dbReference type="PROSITE" id="PS50931"/>
    </source>
</evidence>
<evidence type="ECO:0000313" key="14">
    <source>
        <dbReference type="EMBL" id="RHG81427.1"/>
    </source>
</evidence>
<dbReference type="InterPro" id="IPR005119">
    <property type="entry name" value="LysR_subst-bd"/>
</dbReference>
<dbReference type="Pfam" id="PF03466">
    <property type="entry name" value="LysR_substrate"/>
    <property type="match status" value="1"/>
</dbReference>
<comment type="caution">
    <text evidence="13">The sequence shown here is derived from an EMBL/GenBank/DDBJ whole genome shotgun (WGS) entry which is preliminary data.</text>
</comment>
<dbReference type="Proteomes" id="UP000283834">
    <property type="component" value="Unassembled WGS sequence"/>
</dbReference>
<feature type="domain" description="HTH lysR-type" evidence="5">
    <location>
        <begin position="2"/>
        <end position="59"/>
    </location>
</feature>
<dbReference type="Gene3D" id="3.40.190.290">
    <property type="match status" value="1"/>
</dbReference>
<dbReference type="Proteomes" id="UP000283992">
    <property type="component" value="Unassembled WGS sequence"/>
</dbReference>
<evidence type="ECO:0000313" key="10">
    <source>
        <dbReference type="EMBL" id="RGM22714.1"/>
    </source>
</evidence>
<evidence type="ECO:0000313" key="19">
    <source>
        <dbReference type="Proteomes" id="UP000283992"/>
    </source>
</evidence>
<accession>A0A2N5P388</accession>
<dbReference type="EMBL" id="QRIS01000025">
    <property type="protein sequence ID" value="RHG81427.1"/>
    <property type="molecule type" value="Genomic_DNA"/>
</dbReference>
<dbReference type="Pfam" id="PF00126">
    <property type="entry name" value="HTH_1"/>
    <property type="match status" value="1"/>
</dbReference>
<comment type="similarity">
    <text evidence="1">Belongs to the LysR transcriptional regulatory family.</text>
</comment>
<dbReference type="GeneID" id="57433461"/>
<keyword evidence="3" id="KW-0238">DNA-binding</keyword>
<reference evidence="16 17" key="1">
    <citation type="submission" date="2018-08" db="EMBL/GenBank/DDBJ databases">
        <title>A genome reference for cultivated species of the human gut microbiota.</title>
        <authorList>
            <person name="Zou Y."/>
            <person name="Xue W."/>
            <person name="Luo G."/>
        </authorList>
    </citation>
    <scope>NUCLEOTIDE SEQUENCE [LARGE SCALE GENOMIC DNA]</scope>
    <source>
        <strain evidence="12 17">AF19-16AC</strain>
        <strain evidence="11 21">AF27-4BH</strain>
        <strain evidence="15 19">AM12-54</strain>
        <strain evidence="14 18">AM21-18</strain>
        <strain evidence="13 20">AM32-6</strain>
        <strain evidence="10 16">TF01-20-2</strain>
    </source>
</reference>
<dbReference type="GO" id="GO:0003677">
    <property type="term" value="F:DNA binding"/>
    <property type="evidence" value="ECO:0007669"/>
    <property type="project" value="UniProtKB-KW"/>
</dbReference>
<dbReference type="Proteomes" id="UP000283981">
    <property type="component" value="Unassembled WGS sequence"/>
</dbReference>
<reference evidence="7" key="2">
    <citation type="journal article" date="2020" name="Cell Host Microbe">
        <title>Functional and Genomic Variation between Human-Derived Isolates of Lachnospiraceae Reveals Inter- and Intra-Species Diversity.</title>
        <authorList>
            <person name="Sorbara M.T."/>
            <person name="Littmann E.R."/>
            <person name="Fontana E."/>
            <person name="Moody T.U."/>
            <person name="Kohout C.E."/>
            <person name="Gjonbalaj M."/>
            <person name="Eaton V."/>
            <person name="Seok R."/>
            <person name="Leiner I.M."/>
            <person name="Pamer E.G."/>
        </authorList>
    </citation>
    <scope>NUCLEOTIDE SEQUENCE</scope>
    <source>
        <strain evidence="9">MSK.11.9</strain>
        <strain evidence="8">MSK.15.32</strain>
        <strain evidence="7">MSK.22.53</strain>
    </source>
</reference>
<dbReference type="EMBL" id="JAAIRV010000025">
    <property type="protein sequence ID" value="NSI59155.1"/>
    <property type="molecule type" value="Genomic_DNA"/>
</dbReference>
<dbReference type="Proteomes" id="UP001296581">
    <property type="component" value="Unassembled WGS sequence"/>
</dbReference>
<evidence type="ECO:0000313" key="7">
    <source>
        <dbReference type="EMBL" id="NSI20012.1"/>
    </source>
</evidence>
<dbReference type="EMBL" id="JAQMLR010000007">
    <property type="protein sequence ID" value="MDB8738932.1"/>
    <property type="molecule type" value="Genomic_DNA"/>
</dbReference>
<evidence type="ECO:0000313" key="18">
    <source>
        <dbReference type="Proteomes" id="UP000283981"/>
    </source>
</evidence>
<dbReference type="InterPro" id="IPR036390">
    <property type="entry name" value="WH_DNA-bd_sf"/>
</dbReference>
<evidence type="ECO:0000313" key="9">
    <source>
        <dbReference type="EMBL" id="NSI66018.1"/>
    </source>
</evidence>
<dbReference type="Proteomes" id="UP001211731">
    <property type="component" value="Unassembled WGS sequence"/>
</dbReference>
<evidence type="ECO:0000313" key="21">
    <source>
        <dbReference type="Proteomes" id="UP000286137"/>
    </source>
</evidence>
<evidence type="ECO:0000313" key="12">
    <source>
        <dbReference type="EMBL" id="RGT39594.1"/>
    </source>
</evidence>
<dbReference type="EMBL" id="QRWQ01000005">
    <property type="protein sequence ID" value="RGT39594.1"/>
    <property type="molecule type" value="Genomic_DNA"/>
</dbReference>
<dbReference type="Proteomes" id="UP001296643">
    <property type="component" value="Unassembled WGS sequence"/>
</dbReference>
<dbReference type="EMBL" id="QSSX01000021">
    <property type="protein sequence ID" value="RGM22714.1"/>
    <property type="molecule type" value="Genomic_DNA"/>
</dbReference>
<keyword evidence="2" id="KW-0805">Transcription regulation</keyword>
<evidence type="ECO:0000313" key="20">
    <source>
        <dbReference type="Proteomes" id="UP000284472"/>
    </source>
</evidence>
<dbReference type="EMBL" id="QRTJ01000007">
    <property type="protein sequence ID" value="RGQ69795.1"/>
    <property type="molecule type" value="Genomic_DNA"/>
</dbReference>
<reference evidence="7" key="3">
    <citation type="submission" date="2020-02" db="EMBL/GenBank/DDBJ databases">
        <authorList>
            <person name="Littmann E."/>
            <person name="Sorbara M."/>
        </authorList>
    </citation>
    <scope>NUCLEOTIDE SEQUENCE</scope>
    <source>
        <strain evidence="9">MSK.11.9</strain>
        <strain evidence="8">MSK.15.32</strain>
        <strain evidence="7">MSK.22.53</strain>
    </source>
</reference>
<evidence type="ECO:0000256" key="3">
    <source>
        <dbReference type="ARBA" id="ARBA00023125"/>
    </source>
</evidence>
<dbReference type="GO" id="GO:0032993">
    <property type="term" value="C:protein-DNA complex"/>
    <property type="evidence" value="ECO:0007669"/>
    <property type="project" value="TreeGrafter"/>
</dbReference>
<evidence type="ECO:0000256" key="2">
    <source>
        <dbReference type="ARBA" id="ARBA00023015"/>
    </source>
</evidence>
<dbReference type="GO" id="GO:0003700">
    <property type="term" value="F:DNA-binding transcription factor activity"/>
    <property type="evidence" value="ECO:0007669"/>
    <property type="project" value="InterPro"/>
</dbReference>
<dbReference type="Proteomes" id="UP000284472">
    <property type="component" value="Unassembled WGS sequence"/>
</dbReference>
<dbReference type="Proteomes" id="UP000286137">
    <property type="component" value="Unassembled WGS sequence"/>
</dbReference>
<dbReference type="RefSeq" id="WP_004840113.1">
    <property type="nucleotide sequence ID" value="NZ_BAABXJ010000001.1"/>
</dbReference>
<dbReference type="Proteomes" id="UP000260808">
    <property type="component" value="Unassembled WGS sequence"/>
</dbReference>
<evidence type="ECO:0000313" key="6">
    <source>
        <dbReference type="EMBL" id="MDB8738932.1"/>
    </source>
</evidence>
<dbReference type="EMBL" id="JAAIRM010000020">
    <property type="protein sequence ID" value="NSI20012.1"/>
    <property type="molecule type" value="Genomic_DNA"/>
</dbReference>
<dbReference type="STRING" id="33038.GCA_900067245_02759"/>
<dbReference type="PANTHER" id="PTHR30346">
    <property type="entry name" value="TRANSCRIPTIONAL DUAL REGULATOR HCAR-RELATED"/>
    <property type="match status" value="1"/>
</dbReference>
<dbReference type="AlphaFoldDB" id="A0A2N5P388"/>
<dbReference type="SUPFAM" id="SSF46785">
    <property type="entry name" value="Winged helix' DNA-binding domain"/>
    <property type="match status" value="1"/>
</dbReference>
<evidence type="ECO:0000313" key="16">
    <source>
        <dbReference type="Proteomes" id="UP000260808"/>
    </source>
</evidence>
<dbReference type="CDD" id="cd05466">
    <property type="entry name" value="PBP2_LTTR_substrate"/>
    <property type="match status" value="1"/>
</dbReference>
<dbReference type="Gene3D" id="1.10.10.10">
    <property type="entry name" value="Winged helix-like DNA-binding domain superfamily/Winged helix DNA-binding domain"/>
    <property type="match status" value="1"/>
</dbReference>
<dbReference type="InterPro" id="IPR000847">
    <property type="entry name" value="LysR_HTH_N"/>
</dbReference>
<reference evidence="6" key="4">
    <citation type="submission" date="2023-01" db="EMBL/GenBank/DDBJ databases">
        <title>Human gut microbiome strain richness.</title>
        <authorList>
            <person name="Chen-Liaw A."/>
        </authorList>
    </citation>
    <scope>NUCLEOTIDE SEQUENCE</scope>
    <source>
        <strain evidence="6">1001217st1_A9_1001217B_191108</strain>
    </source>
</reference>
<keyword evidence="4" id="KW-0804">Transcription</keyword>
<evidence type="ECO:0000313" key="13">
    <source>
        <dbReference type="EMBL" id="RHD09323.1"/>
    </source>
</evidence>
<proteinExistence type="inferred from homology"/>
<organism evidence="13 20">
    <name type="scientific">Mediterraneibacter gnavus</name>
    <name type="common">Ruminococcus gnavus</name>
    <dbReference type="NCBI Taxonomy" id="33038"/>
    <lineage>
        <taxon>Bacteria</taxon>
        <taxon>Bacillati</taxon>
        <taxon>Bacillota</taxon>
        <taxon>Clostridia</taxon>
        <taxon>Lachnospirales</taxon>
        <taxon>Lachnospiraceae</taxon>
        <taxon>Mediterraneibacter</taxon>
    </lineage>
</organism>
<dbReference type="PROSITE" id="PS50931">
    <property type="entry name" value="HTH_LYSR"/>
    <property type="match status" value="1"/>
</dbReference>
<evidence type="ECO:0000256" key="1">
    <source>
        <dbReference type="ARBA" id="ARBA00009437"/>
    </source>
</evidence>
<dbReference type="InterPro" id="IPR036388">
    <property type="entry name" value="WH-like_DNA-bd_sf"/>
</dbReference>
<protein>
    <submittedName>
        <fullName evidence="13">LysR family transcriptional regulator</fullName>
    </submittedName>
</protein>
<dbReference type="EMBL" id="JAAIRY010000023">
    <property type="protein sequence ID" value="NSI66018.1"/>
    <property type="molecule type" value="Genomic_DNA"/>
</dbReference>
<evidence type="ECO:0000256" key="4">
    <source>
        <dbReference type="ARBA" id="ARBA00023163"/>
    </source>
</evidence>
<sequence length="280" mass="32048">MLDLNELEQLIAFADTGTLSKVAEAFHISTPSVTRSMKNIEEEFGVFLFHRTKNRIELNETGKVAVECARKLLEEADHAVQRVRTYDAELKTITVKSCAPAPLWKLLMQLNSQYPEMTISSGICQNAEVLEALHHHKCELAILPFLIHDKHFVSKEYMKEKLFVCVPKNHELAGYKKLSFKDINGFNFLLRSELGFWDAICRKKMPASKFLVQTDEFTMNELVRSSSLPCFITDVVMSDRFTDTAGRVAIPVTDPEVNVTFYLVVRKDSKYQALLPKIRR</sequence>
<dbReference type="EMBL" id="QSIR01000001">
    <property type="protein sequence ID" value="RHD09323.1"/>
    <property type="molecule type" value="Genomic_DNA"/>
</dbReference>
<evidence type="ECO:0000313" key="8">
    <source>
        <dbReference type="EMBL" id="NSI59155.1"/>
    </source>
</evidence>
<dbReference type="PANTHER" id="PTHR30346:SF0">
    <property type="entry name" value="HCA OPERON TRANSCRIPTIONAL ACTIVATOR HCAR"/>
    <property type="match status" value="1"/>
</dbReference>
<dbReference type="EMBL" id="QRLN01000026">
    <property type="protein sequence ID" value="RHJ08013.1"/>
    <property type="molecule type" value="Genomic_DNA"/>
</dbReference>
<dbReference type="SUPFAM" id="SSF53850">
    <property type="entry name" value="Periplasmic binding protein-like II"/>
    <property type="match status" value="1"/>
</dbReference>
<gene>
    <name evidence="15" type="ORF">DW142_14095</name>
    <name evidence="14" type="ORF">DW243_13700</name>
    <name evidence="13" type="ORF">DW812_00805</name>
    <name evidence="12" type="ORF">DWX36_06925</name>
    <name evidence="11" type="ORF">DWY88_05415</name>
    <name evidence="10" type="ORF">DXC31_09680</name>
    <name evidence="7" type="ORF">G4958_11715</name>
    <name evidence="9" type="ORF">G4981_12155</name>
    <name evidence="8" type="ORF">G4993_12205</name>
    <name evidence="6" type="ORF">PNU63_09120</name>
</gene>